<protein>
    <submittedName>
        <fullName evidence="20">Penicillin-binding protein</fullName>
    </submittedName>
</protein>
<evidence type="ECO:0000256" key="12">
    <source>
        <dbReference type="ARBA" id="ARBA00023136"/>
    </source>
</evidence>
<dbReference type="InterPro" id="IPR023346">
    <property type="entry name" value="Lysozyme-like_dom_sf"/>
</dbReference>
<dbReference type="InterPro" id="IPR001264">
    <property type="entry name" value="Glyco_trans_51"/>
</dbReference>
<comment type="catalytic activity">
    <reaction evidence="15">
        <text>Preferential cleavage: (Ac)2-L-Lys-D-Ala-|-D-Ala. Also transpeptidation of peptidyl-alanyl moieties that are N-acyl substituents of D-alanine.</text>
        <dbReference type="EC" id="3.4.16.4"/>
    </reaction>
</comment>
<reference evidence="20 21" key="1">
    <citation type="journal article" date="2003" name="Int. J. Syst. Evol. Microbiol.">
        <title>Halobacillus salinus sp. nov., isolated from a salt lake on the coast of the East Sea in Korea.</title>
        <authorList>
            <person name="Yoon J.H."/>
            <person name="Kang K.H."/>
            <person name="Park Y.H."/>
        </authorList>
    </citation>
    <scope>NUCLEOTIDE SEQUENCE [LARGE SCALE GENOMIC DNA]</scope>
    <source>
        <strain evidence="20 21">HSL-3</strain>
    </source>
</reference>
<keyword evidence="12 17" id="KW-0472">Membrane</keyword>
<comment type="caution">
    <text evidence="20">The sequence shown here is derived from an EMBL/GenBank/DDBJ whole genome shotgun (WGS) entry which is preliminary data.</text>
</comment>
<evidence type="ECO:0000313" key="20">
    <source>
        <dbReference type="EMBL" id="TGB02630.1"/>
    </source>
</evidence>
<dbReference type="AlphaFoldDB" id="A0A4Z0GZB2"/>
<evidence type="ECO:0000256" key="11">
    <source>
        <dbReference type="ARBA" id="ARBA00022984"/>
    </source>
</evidence>
<keyword evidence="9" id="KW-0378">Hydrolase</keyword>
<dbReference type="GO" id="GO:0009002">
    <property type="term" value="F:serine-type D-Ala-D-Ala carboxypeptidase activity"/>
    <property type="evidence" value="ECO:0007669"/>
    <property type="project" value="UniProtKB-EC"/>
</dbReference>
<evidence type="ECO:0000256" key="17">
    <source>
        <dbReference type="SAM" id="Phobius"/>
    </source>
</evidence>
<keyword evidence="8" id="KW-0808">Transferase</keyword>
<keyword evidence="5" id="KW-0121">Carboxypeptidase</keyword>
<dbReference type="PANTHER" id="PTHR32282:SF11">
    <property type="entry name" value="PENICILLIN-BINDING PROTEIN 1B"/>
    <property type="match status" value="1"/>
</dbReference>
<dbReference type="RefSeq" id="WP_135327612.1">
    <property type="nucleotide sequence ID" value="NZ_SRJC01000002.1"/>
</dbReference>
<gene>
    <name evidence="20" type="ORF">E4663_10725</name>
</gene>
<dbReference type="InterPro" id="IPR036950">
    <property type="entry name" value="PBP_transglycosylase"/>
</dbReference>
<dbReference type="InterPro" id="IPR050396">
    <property type="entry name" value="Glycosyltr_51/Transpeptidase"/>
</dbReference>
<evidence type="ECO:0000259" key="18">
    <source>
        <dbReference type="Pfam" id="PF00905"/>
    </source>
</evidence>
<evidence type="ECO:0000256" key="8">
    <source>
        <dbReference type="ARBA" id="ARBA00022679"/>
    </source>
</evidence>
<evidence type="ECO:0000256" key="7">
    <source>
        <dbReference type="ARBA" id="ARBA00022676"/>
    </source>
</evidence>
<evidence type="ECO:0000256" key="2">
    <source>
        <dbReference type="ARBA" id="ARBA00007090"/>
    </source>
</evidence>
<dbReference type="GO" id="GO:0071555">
    <property type="term" value="P:cell wall organization"/>
    <property type="evidence" value="ECO:0007669"/>
    <property type="project" value="UniProtKB-KW"/>
</dbReference>
<dbReference type="SUPFAM" id="SSF53955">
    <property type="entry name" value="Lysozyme-like"/>
    <property type="match status" value="1"/>
</dbReference>
<dbReference type="Gene3D" id="1.10.3810.10">
    <property type="entry name" value="Biosynthetic peptidoglycan transglycosylase-like"/>
    <property type="match status" value="1"/>
</dbReference>
<dbReference type="FunFam" id="1.10.3810.10:FF:000001">
    <property type="entry name" value="Penicillin-binding protein 1A"/>
    <property type="match status" value="1"/>
</dbReference>
<keyword evidence="13" id="KW-0511">Multifunctional enzyme</keyword>
<dbReference type="Pfam" id="PF00912">
    <property type="entry name" value="Transgly"/>
    <property type="match status" value="1"/>
</dbReference>
<accession>A0A4Z0GZB2</accession>
<dbReference type="InterPro" id="IPR001460">
    <property type="entry name" value="PCN-bd_Tpept"/>
</dbReference>
<keyword evidence="17" id="KW-1133">Transmembrane helix</keyword>
<name>A0A4Z0GZB2_9BACI</name>
<dbReference type="Gene3D" id="3.40.710.10">
    <property type="entry name" value="DD-peptidase/beta-lactamase superfamily"/>
    <property type="match status" value="1"/>
</dbReference>
<evidence type="ECO:0000256" key="5">
    <source>
        <dbReference type="ARBA" id="ARBA00022645"/>
    </source>
</evidence>
<evidence type="ECO:0000256" key="13">
    <source>
        <dbReference type="ARBA" id="ARBA00023268"/>
    </source>
</evidence>
<dbReference type="GO" id="GO:0008360">
    <property type="term" value="P:regulation of cell shape"/>
    <property type="evidence" value="ECO:0007669"/>
    <property type="project" value="UniProtKB-KW"/>
</dbReference>
<dbReference type="GO" id="GO:0008658">
    <property type="term" value="F:penicillin binding"/>
    <property type="evidence" value="ECO:0007669"/>
    <property type="project" value="InterPro"/>
</dbReference>
<evidence type="ECO:0000256" key="16">
    <source>
        <dbReference type="ARBA" id="ARBA00049902"/>
    </source>
</evidence>
<keyword evidence="21" id="KW-1185">Reference proteome</keyword>
<comment type="subcellular location">
    <subcellularLocation>
        <location evidence="1">Cell membrane</location>
    </subcellularLocation>
</comment>
<evidence type="ECO:0000256" key="3">
    <source>
        <dbReference type="ARBA" id="ARBA00007739"/>
    </source>
</evidence>
<dbReference type="PANTHER" id="PTHR32282">
    <property type="entry name" value="BINDING PROTEIN TRANSPEPTIDASE, PUTATIVE-RELATED"/>
    <property type="match status" value="1"/>
</dbReference>
<keyword evidence="4" id="KW-1003">Cell membrane</keyword>
<evidence type="ECO:0000256" key="15">
    <source>
        <dbReference type="ARBA" id="ARBA00034000"/>
    </source>
</evidence>
<proteinExistence type="inferred from homology"/>
<evidence type="ECO:0000313" key="21">
    <source>
        <dbReference type="Proteomes" id="UP000297982"/>
    </source>
</evidence>
<evidence type="ECO:0000256" key="6">
    <source>
        <dbReference type="ARBA" id="ARBA00022670"/>
    </source>
</evidence>
<keyword evidence="10" id="KW-0133">Cell shape</keyword>
<dbReference type="Proteomes" id="UP000297982">
    <property type="component" value="Unassembled WGS sequence"/>
</dbReference>
<evidence type="ECO:0000259" key="19">
    <source>
        <dbReference type="Pfam" id="PF00912"/>
    </source>
</evidence>
<comment type="similarity">
    <text evidence="2">In the C-terminal section; belongs to the transpeptidase family.</text>
</comment>
<feature type="domain" description="Glycosyl transferase family 51" evidence="19">
    <location>
        <begin position="66"/>
        <end position="233"/>
    </location>
</feature>
<dbReference type="GO" id="GO:0005886">
    <property type="term" value="C:plasma membrane"/>
    <property type="evidence" value="ECO:0007669"/>
    <property type="project" value="UniProtKB-SubCell"/>
</dbReference>
<dbReference type="NCBIfam" id="TIGR02074">
    <property type="entry name" value="PBP_1a_fam"/>
    <property type="match status" value="1"/>
</dbReference>
<dbReference type="Pfam" id="PF00905">
    <property type="entry name" value="Transpeptidase"/>
    <property type="match status" value="1"/>
</dbReference>
<feature type="transmembrane region" description="Helical" evidence="17">
    <location>
        <begin position="20"/>
        <end position="39"/>
    </location>
</feature>
<dbReference type="InterPro" id="IPR012338">
    <property type="entry name" value="Beta-lactam/transpept-like"/>
</dbReference>
<keyword evidence="6" id="KW-0645">Protease</keyword>
<feature type="domain" description="Penicillin-binding protein transpeptidase" evidence="18">
    <location>
        <begin position="324"/>
        <end position="601"/>
    </location>
</feature>
<sequence length="686" mass="76922">MLFFIRFTFKWIKRGAKFTLFAALLALIGVVGLFGYAIVQGPPSLMTEQNTVYYSQGDTVIGEDHGAEERYWMNIDDMPDSIKQATIAIEDRRFYDHFGFDLRRMASAALTDLKHMQMVEGASTITQQYARNLYLSHDKTWKRKIQEALYALRLEIFYNKDEILEGYLNTIYYGHGSYGIEAASRYFFNKSAEDLTLTESAMLAGIPKGPSYYSPLANAENAKSRQELILREMEKSGFITGDEKSEAITASLTYSDQTDQTKKDVAPYFQDQVLTEAARILDIEREAVQTGGYHIYTTLVEDHQKILEEKVDAAMPAEEDAQVAAAVMDSETGGITALVGGRDYSESSYNRATQARRHVGSTIKPFLYYAALKEGDSPVTMRESTETAFKWQGKEDGYTPSNYNNKYAEKPITMAQALAVSDNIYAVTTHLDIGPDKLVNTLKTFGISTSTKPIPSLALGAANISLYEMIEGYGKMVKGSESLKGHTIKKITDRHDNVLYEYKPVYDEDDPIDPDLAFTVTHMMTGMFDSALSADYAPVTGSPIQGKLTRMYGGKSGTTDHDSWMIGFSPQLVSAVWIGHDDGNKPLADFNEKRYAKNIWASTMETIHESMPPAAFTPPPGVKGVYIDPETGYRSGPNCPQERLMYMKKEDIPKNVCGSDDTRSEDDLEDEFKDDPWFKDVVDWIF</sequence>
<keyword evidence="14" id="KW-0961">Cell wall biogenesis/degradation</keyword>
<evidence type="ECO:0000256" key="4">
    <source>
        <dbReference type="ARBA" id="ARBA00022475"/>
    </source>
</evidence>
<dbReference type="SUPFAM" id="SSF56601">
    <property type="entry name" value="beta-lactamase/transpeptidase-like"/>
    <property type="match status" value="1"/>
</dbReference>
<keyword evidence="17" id="KW-0812">Transmembrane</keyword>
<dbReference type="GO" id="GO:0030288">
    <property type="term" value="C:outer membrane-bounded periplasmic space"/>
    <property type="evidence" value="ECO:0007669"/>
    <property type="project" value="TreeGrafter"/>
</dbReference>
<comment type="similarity">
    <text evidence="3">In the N-terminal section; belongs to the glycosyltransferase 51 family.</text>
</comment>
<dbReference type="GO" id="GO:0008955">
    <property type="term" value="F:peptidoglycan glycosyltransferase activity"/>
    <property type="evidence" value="ECO:0007669"/>
    <property type="project" value="UniProtKB-EC"/>
</dbReference>
<evidence type="ECO:0000256" key="1">
    <source>
        <dbReference type="ARBA" id="ARBA00004236"/>
    </source>
</evidence>
<dbReference type="GO" id="GO:0009252">
    <property type="term" value="P:peptidoglycan biosynthetic process"/>
    <property type="evidence" value="ECO:0007669"/>
    <property type="project" value="UniProtKB-KW"/>
</dbReference>
<comment type="catalytic activity">
    <reaction evidence="16">
        <text>[GlcNAc-(1-&gt;4)-Mur2Ac(oyl-L-Ala-gamma-D-Glu-L-Lys-D-Ala-D-Ala)](n)-di-trans,octa-cis-undecaprenyl diphosphate + beta-D-GlcNAc-(1-&gt;4)-Mur2Ac(oyl-L-Ala-gamma-D-Glu-L-Lys-D-Ala-D-Ala)-di-trans,octa-cis-undecaprenyl diphosphate = [GlcNAc-(1-&gt;4)-Mur2Ac(oyl-L-Ala-gamma-D-Glu-L-Lys-D-Ala-D-Ala)](n+1)-di-trans,octa-cis-undecaprenyl diphosphate + di-trans,octa-cis-undecaprenyl diphosphate + H(+)</text>
        <dbReference type="Rhea" id="RHEA:23708"/>
        <dbReference type="Rhea" id="RHEA-COMP:9602"/>
        <dbReference type="Rhea" id="RHEA-COMP:9603"/>
        <dbReference type="ChEBI" id="CHEBI:15378"/>
        <dbReference type="ChEBI" id="CHEBI:58405"/>
        <dbReference type="ChEBI" id="CHEBI:60033"/>
        <dbReference type="ChEBI" id="CHEBI:78435"/>
        <dbReference type="EC" id="2.4.99.28"/>
    </reaction>
</comment>
<organism evidence="20 21">
    <name type="scientific">Halobacillus salinus</name>
    <dbReference type="NCBI Taxonomy" id="192814"/>
    <lineage>
        <taxon>Bacteria</taxon>
        <taxon>Bacillati</taxon>
        <taxon>Bacillota</taxon>
        <taxon>Bacilli</taxon>
        <taxon>Bacillales</taxon>
        <taxon>Bacillaceae</taxon>
        <taxon>Halobacillus</taxon>
    </lineage>
</organism>
<evidence type="ECO:0000256" key="9">
    <source>
        <dbReference type="ARBA" id="ARBA00022801"/>
    </source>
</evidence>
<dbReference type="EMBL" id="SRJC01000002">
    <property type="protein sequence ID" value="TGB02630.1"/>
    <property type="molecule type" value="Genomic_DNA"/>
</dbReference>
<keyword evidence="11" id="KW-0573">Peptidoglycan synthesis</keyword>
<evidence type="ECO:0000256" key="10">
    <source>
        <dbReference type="ARBA" id="ARBA00022960"/>
    </source>
</evidence>
<keyword evidence="7" id="KW-0328">Glycosyltransferase</keyword>
<dbReference type="STRING" id="192814.GCA_900166575_03046"/>
<dbReference type="GO" id="GO:0006508">
    <property type="term" value="P:proteolysis"/>
    <property type="evidence" value="ECO:0007669"/>
    <property type="project" value="UniProtKB-KW"/>
</dbReference>
<evidence type="ECO:0000256" key="14">
    <source>
        <dbReference type="ARBA" id="ARBA00023316"/>
    </source>
</evidence>